<evidence type="ECO:0000256" key="3">
    <source>
        <dbReference type="ARBA" id="ARBA00022679"/>
    </source>
</evidence>
<evidence type="ECO:0000256" key="1">
    <source>
        <dbReference type="ARBA" id="ARBA00010815"/>
    </source>
</evidence>
<gene>
    <name evidence="7" type="ORF">C8D91_1181</name>
</gene>
<proteinExistence type="inferred from homology"/>
<dbReference type="PIRSF" id="PIRSF003085">
    <property type="entry name" value="CMAS"/>
    <property type="match status" value="1"/>
</dbReference>
<dbReference type="InterPro" id="IPR050723">
    <property type="entry name" value="CFA/CMAS"/>
</dbReference>
<dbReference type="InterPro" id="IPR003333">
    <property type="entry name" value="CMAS"/>
</dbReference>
<keyword evidence="5" id="KW-0443">Lipid metabolism</keyword>
<dbReference type="Pfam" id="PF02353">
    <property type="entry name" value="CMAS"/>
    <property type="match status" value="1"/>
</dbReference>
<keyword evidence="8" id="KW-1185">Reference proteome</keyword>
<organism evidence="7 8">
    <name type="scientific">Marinicella litoralis</name>
    <dbReference type="NCBI Taxonomy" id="644220"/>
    <lineage>
        <taxon>Bacteria</taxon>
        <taxon>Pseudomonadati</taxon>
        <taxon>Pseudomonadota</taxon>
        <taxon>Gammaproteobacteria</taxon>
        <taxon>Lysobacterales</taxon>
        <taxon>Marinicellaceae</taxon>
        <taxon>Marinicella</taxon>
    </lineage>
</organism>
<protein>
    <submittedName>
        <fullName evidence="7">Cyclopropane-fatty-acyl-phospholipid synthase</fullName>
    </submittedName>
</protein>
<sequence length="420" mass="47861">MDHSDLISTKQSQKNSWMKTYIKNQVLQRMDKLVDAKLTLVTPEGTHFFGDEQADLDVLVTLHNDNFFSEVAFQGSVGAAESYMAGDWDCEQLTQLIQIFVRNRDLLDEMEGGSAWLKNALLKVGHFFNKNTLAGSRKNIAGHYDLGNDLFEQFLDSRMMYSSAIYLEESEDLEVASERKLRIICEKLHLKKSDHVIEIGTGWGGFAVYAAQKYGCQVTTTTISAEQHQYASKRVNQLGLSDQITLLQHDYRLLTGQFDKLVSIEMIEAVGHHYLPTYLKKCNDLLKPEGLALIQAITIEDHRYELALKSVDFIKKYIFPGSFIPSVGAVLAANAETTEMKLVNLEDFGDSYAYTLREWHKRFDANSEAIEKLGYAIDFQRMWQFYLSYCEGGFIERAISDVHMLFAKGKNKRPSILAFK</sequence>
<dbReference type="Gene3D" id="3.40.50.150">
    <property type="entry name" value="Vaccinia Virus protein VP39"/>
    <property type="match status" value="1"/>
</dbReference>
<dbReference type="PANTHER" id="PTHR43667">
    <property type="entry name" value="CYCLOPROPANE-FATTY-ACYL-PHOSPHOLIPID SYNTHASE"/>
    <property type="match status" value="1"/>
</dbReference>
<dbReference type="Proteomes" id="UP000295724">
    <property type="component" value="Unassembled WGS sequence"/>
</dbReference>
<comment type="caution">
    <text evidence="7">The sequence shown here is derived from an EMBL/GenBank/DDBJ whole genome shotgun (WGS) entry which is preliminary data.</text>
</comment>
<evidence type="ECO:0000256" key="5">
    <source>
        <dbReference type="ARBA" id="ARBA00023098"/>
    </source>
</evidence>
<evidence type="ECO:0000256" key="2">
    <source>
        <dbReference type="ARBA" id="ARBA00022603"/>
    </source>
</evidence>
<dbReference type="EMBL" id="SNZB01000002">
    <property type="protein sequence ID" value="TDR22688.1"/>
    <property type="molecule type" value="Genomic_DNA"/>
</dbReference>
<evidence type="ECO:0000256" key="6">
    <source>
        <dbReference type="PIRSR" id="PIRSR003085-1"/>
    </source>
</evidence>
<evidence type="ECO:0000313" key="7">
    <source>
        <dbReference type="EMBL" id="TDR22688.1"/>
    </source>
</evidence>
<dbReference type="InterPro" id="IPR029063">
    <property type="entry name" value="SAM-dependent_MTases_sf"/>
</dbReference>
<comment type="similarity">
    <text evidence="1">Belongs to the CFA/CMAS family.</text>
</comment>
<dbReference type="AlphaFoldDB" id="A0A4R6Y163"/>
<dbReference type="OrthoDB" id="9782855at2"/>
<dbReference type="GO" id="GO:0008168">
    <property type="term" value="F:methyltransferase activity"/>
    <property type="evidence" value="ECO:0007669"/>
    <property type="project" value="UniProtKB-KW"/>
</dbReference>
<dbReference type="PANTHER" id="PTHR43667:SF2">
    <property type="entry name" value="FATTY ACID C-METHYL TRANSFERASE"/>
    <property type="match status" value="1"/>
</dbReference>
<name>A0A4R6Y163_9GAMM</name>
<dbReference type="SUPFAM" id="SSF53335">
    <property type="entry name" value="S-adenosyl-L-methionine-dependent methyltransferases"/>
    <property type="match status" value="1"/>
</dbReference>
<keyword evidence="4" id="KW-0949">S-adenosyl-L-methionine</keyword>
<dbReference type="GO" id="GO:0032259">
    <property type="term" value="P:methylation"/>
    <property type="evidence" value="ECO:0007669"/>
    <property type="project" value="UniProtKB-KW"/>
</dbReference>
<evidence type="ECO:0000256" key="4">
    <source>
        <dbReference type="ARBA" id="ARBA00022691"/>
    </source>
</evidence>
<evidence type="ECO:0000313" key="8">
    <source>
        <dbReference type="Proteomes" id="UP000295724"/>
    </source>
</evidence>
<dbReference type="CDD" id="cd02440">
    <property type="entry name" value="AdoMet_MTases"/>
    <property type="match status" value="1"/>
</dbReference>
<accession>A0A4R6Y163</accession>
<reference evidence="7 8" key="1">
    <citation type="submission" date="2019-03" db="EMBL/GenBank/DDBJ databases">
        <title>Genomic Encyclopedia of Type Strains, Phase IV (KMG-IV): sequencing the most valuable type-strain genomes for metagenomic binning, comparative biology and taxonomic classification.</title>
        <authorList>
            <person name="Goeker M."/>
        </authorList>
    </citation>
    <scope>NUCLEOTIDE SEQUENCE [LARGE SCALE GENOMIC DNA]</scope>
    <source>
        <strain evidence="7 8">DSM 25488</strain>
    </source>
</reference>
<feature type="active site" evidence="6">
    <location>
        <position position="390"/>
    </location>
</feature>
<keyword evidence="2" id="KW-0489">Methyltransferase</keyword>
<dbReference type="GO" id="GO:0008610">
    <property type="term" value="P:lipid biosynthetic process"/>
    <property type="evidence" value="ECO:0007669"/>
    <property type="project" value="InterPro"/>
</dbReference>
<keyword evidence="3" id="KW-0808">Transferase</keyword>